<feature type="signal peptide" evidence="2">
    <location>
        <begin position="1"/>
        <end position="24"/>
    </location>
</feature>
<comment type="caution">
    <text evidence="3">The sequence shown here is derived from an EMBL/GenBank/DDBJ whole genome shotgun (WGS) entry which is preliminary data.</text>
</comment>
<dbReference type="RefSeq" id="WP_184040961.1">
    <property type="nucleotide sequence ID" value="NZ_JACHHY010000019.1"/>
</dbReference>
<evidence type="ECO:0000313" key="3">
    <source>
        <dbReference type="EMBL" id="MBB5019692.1"/>
    </source>
</evidence>
<feature type="compositionally biased region" description="Polar residues" evidence="1">
    <location>
        <begin position="74"/>
        <end position="83"/>
    </location>
</feature>
<organism evidence="3 4">
    <name type="scientific">Chitinivorax tropicus</name>
    <dbReference type="NCBI Taxonomy" id="714531"/>
    <lineage>
        <taxon>Bacteria</taxon>
        <taxon>Pseudomonadati</taxon>
        <taxon>Pseudomonadota</taxon>
        <taxon>Betaproteobacteria</taxon>
        <taxon>Chitinivorax</taxon>
    </lineage>
</organism>
<keyword evidence="2" id="KW-0732">Signal</keyword>
<dbReference type="EMBL" id="JACHHY010000019">
    <property type="protein sequence ID" value="MBB5019692.1"/>
    <property type="molecule type" value="Genomic_DNA"/>
</dbReference>
<proteinExistence type="predicted"/>
<gene>
    <name evidence="3" type="ORF">HNQ59_003000</name>
</gene>
<feature type="region of interest" description="Disordered" evidence="1">
    <location>
        <begin position="66"/>
        <end position="91"/>
    </location>
</feature>
<accession>A0A840MSE7</accession>
<protein>
    <recommendedName>
        <fullName evidence="5">Secreted protein</fullName>
    </recommendedName>
</protein>
<dbReference type="NCBIfam" id="NF047450">
    <property type="entry name" value="post-PEP-CTERM_1"/>
    <property type="match status" value="1"/>
</dbReference>
<feature type="chain" id="PRO_5032629299" description="Secreted protein" evidence="2">
    <location>
        <begin position="25"/>
        <end position="143"/>
    </location>
</feature>
<evidence type="ECO:0000313" key="4">
    <source>
        <dbReference type="Proteomes" id="UP000575898"/>
    </source>
</evidence>
<dbReference type="Proteomes" id="UP000575898">
    <property type="component" value="Unassembled WGS sequence"/>
</dbReference>
<reference evidence="3 4" key="1">
    <citation type="submission" date="2020-08" db="EMBL/GenBank/DDBJ databases">
        <title>Genomic Encyclopedia of Type Strains, Phase IV (KMG-IV): sequencing the most valuable type-strain genomes for metagenomic binning, comparative biology and taxonomic classification.</title>
        <authorList>
            <person name="Goeker M."/>
        </authorList>
    </citation>
    <scope>NUCLEOTIDE SEQUENCE [LARGE SCALE GENOMIC DNA]</scope>
    <source>
        <strain evidence="3 4">DSM 27165</strain>
    </source>
</reference>
<dbReference type="AlphaFoldDB" id="A0A840MSE7"/>
<keyword evidence="4" id="KW-1185">Reference proteome</keyword>
<feature type="region of interest" description="Disordered" evidence="1">
    <location>
        <begin position="124"/>
        <end position="143"/>
    </location>
</feature>
<evidence type="ECO:0008006" key="5">
    <source>
        <dbReference type="Google" id="ProtNLM"/>
    </source>
</evidence>
<evidence type="ECO:0000256" key="1">
    <source>
        <dbReference type="SAM" id="MobiDB-lite"/>
    </source>
</evidence>
<evidence type="ECO:0000256" key="2">
    <source>
        <dbReference type="SAM" id="SignalP"/>
    </source>
</evidence>
<name>A0A840MSE7_9PROT</name>
<sequence length="143" mass="15560">MRPIKHTALLVGTLFALSAGVSNAAEETTTESAETAMKVYRDPTTGHLREPEHDEVKAAAPLTRTKRSMAVQPMSASEATPQTRRTRSGGIAMTVPEDQMNYSVAIRKADGSLDMHCVKGEQAAEELVKNPAPNKQKEQNNDR</sequence>